<dbReference type="Proteomes" id="UP000824071">
    <property type="component" value="Unassembled WGS sequence"/>
</dbReference>
<dbReference type="AlphaFoldDB" id="A0A9D1LDS8"/>
<comment type="caution">
    <text evidence="6">The sequence shown here is derived from an EMBL/GenBank/DDBJ whole genome shotgun (WGS) entry which is preliminary data.</text>
</comment>
<dbReference type="GO" id="GO:0003676">
    <property type="term" value="F:nucleic acid binding"/>
    <property type="evidence" value="ECO:0007669"/>
    <property type="project" value="InterPro"/>
</dbReference>
<keyword evidence="2" id="KW-0378">Hydrolase</keyword>
<dbReference type="PANTHER" id="PTHR23044">
    <property type="entry name" value="3'-5' EXONUCLEASE ERI1-RELATED"/>
    <property type="match status" value="1"/>
</dbReference>
<dbReference type="CDD" id="cd06133">
    <property type="entry name" value="ERI-1_3'hExo_like"/>
    <property type="match status" value="1"/>
</dbReference>
<reference evidence="6" key="1">
    <citation type="submission" date="2020-10" db="EMBL/GenBank/DDBJ databases">
        <authorList>
            <person name="Gilroy R."/>
        </authorList>
    </citation>
    <scope>NUCLEOTIDE SEQUENCE</scope>
    <source>
        <strain evidence="6">ChiGjej1B1-19959</strain>
    </source>
</reference>
<sequence>MRYIVMDMEWNNAYCKQLGGFFNEVIEIGAVWLDEDLTERGEFSVIIHPVVGKRLQSRVKNLTHLTNEDVSRGVPFREAVKRFAAWLGEEENTFLTWGDGDVRTLIKNCEFFLNAPQLTFMDNYADLQSYCQGFTDAAGSGQQLGLSAAAEKLGVDPDAFPHHRALDDSRLAAVCLRRTFDRDKLSGFVRKCDDSFYERLRFKPYYITDLHSPLVDPALFQCVCDRCGGRLKKVKKWKFNNTAFRAEFYCKRCDRRLRFSVRYRQLYDRLDVRKTCAEIVPKPPEEAAETPAVENPASKQKSEA</sequence>
<gene>
    <name evidence="6" type="ORF">IAC53_00040</name>
</gene>
<name>A0A9D1LDS8_9FIRM</name>
<keyword evidence="3 6" id="KW-0269">Exonuclease</keyword>
<dbReference type="EMBL" id="DVMW01000001">
    <property type="protein sequence ID" value="HIU34992.1"/>
    <property type="molecule type" value="Genomic_DNA"/>
</dbReference>
<dbReference type="InterPro" id="IPR036397">
    <property type="entry name" value="RNaseH_sf"/>
</dbReference>
<dbReference type="Gene3D" id="3.30.420.10">
    <property type="entry name" value="Ribonuclease H-like superfamily/Ribonuclease H"/>
    <property type="match status" value="1"/>
</dbReference>
<protein>
    <submittedName>
        <fullName evidence="6">Exonuclease domain-containing protein</fullName>
    </submittedName>
</protein>
<reference evidence="6" key="2">
    <citation type="journal article" date="2021" name="PeerJ">
        <title>Extensive microbial diversity within the chicken gut microbiome revealed by metagenomics and culture.</title>
        <authorList>
            <person name="Gilroy R."/>
            <person name="Ravi A."/>
            <person name="Getino M."/>
            <person name="Pursley I."/>
            <person name="Horton D.L."/>
            <person name="Alikhan N.F."/>
            <person name="Baker D."/>
            <person name="Gharbi K."/>
            <person name="Hall N."/>
            <person name="Watson M."/>
            <person name="Adriaenssens E.M."/>
            <person name="Foster-Nyarko E."/>
            <person name="Jarju S."/>
            <person name="Secka A."/>
            <person name="Antonio M."/>
            <person name="Oren A."/>
            <person name="Chaudhuri R.R."/>
            <person name="La Ragione R."/>
            <person name="Hildebrand F."/>
            <person name="Pallen M.J."/>
        </authorList>
    </citation>
    <scope>NUCLEOTIDE SEQUENCE</scope>
    <source>
        <strain evidence="6">ChiGjej1B1-19959</strain>
    </source>
</reference>
<dbReference type="InterPro" id="IPR012337">
    <property type="entry name" value="RNaseH-like_sf"/>
</dbReference>
<evidence type="ECO:0000256" key="1">
    <source>
        <dbReference type="ARBA" id="ARBA00022722"/>
    </source>
</evidence>
<feature type="domain" description="Exonuclease" evidence="5">
    <location>
        <begin position="2"/>
        <end position="185"/>
    </location>
</feature>
<evidence type="ECO:0000256" key="3">
    <source>
        <dbReference type="ARBA" id="ARBA00022839"/>
    </source>
</evidence>
<dbReference type="SUPFAM" id="SSF53098">
    <property type="entry name" value="Ribonuclease H-like"/>
    <property type="match status" value="1"/>
</dbReference>
<evidence type="ECO:0000313" key="7">
    <source>
        <dbReference type="Proteomes" id="UP000824071"/>
    </source>
</evidence>
<organism evidence="6 7">
    <name type="scientific">Candidatus Fimenecus excrementigallinarum</name>
    <dbReference type="NCBI Taxonomy" id="2840816"/>
    <lineage>
        <taxon>Bacteria</taxon>
        <taxon>Bacillati</taxon>
        <taxon>Bacillota</taxon>
        <taxon>Clostridia</taxon>
        <taxon>Candidatus Fimenecus</taxon>
    </lineage>
</organism>
<keyword evidence="1" id="KW-0540">Nuclease</keyword>
<evidence type="ECO:0000313" key="6">
    <source>
        <dbReference type="EMBL" id="HIU34992.1"/>
    </source>
</evidence>
<dbReference type="GO" id="GO:0000175">
    <property type="term" value="F:3'-5'-RNA exonuclease activity"/>
    <property type="evidence" value="ECO:0007669"/>
    <property type="project" value="InterPro"/>
</dbReference>
<feature type="region of interest" description="Disordered" evidence="4">
    <location>
        <begin position="283"/>
        <end position="304"/>
    </location>
</feature>
<proteinExistence type="predicted"/>
<evidence type="ECO:0000256" key="2">
    <source>
        <dbReference type="ARBA" id="ARBA00022801"/>
    </source>
</evidence>
<accession>A0A9D1LDS8</accession>
<dbReference type="Pfam" id="PF00929">
    <property type="entry name" value="RNase_T"/>
    <property type="match status" value="1"/>
</dbReference>
<dbReference type="InterPro" id="IPR047201">
    <property type="entry name" value="ERI-1_3'hExo-like"/>
</dbReference>
<dbReference type="PANTHER" id="PTHR23044:SF61">
    <property type="entry name" value="3'-5' EXORIBONUCLEASE 1-RELATED"/>
    <property type="match status" value="1"/>
</dbReference>
<evidence type="ECO:0000259" key="5">
    <source>
        <dbReference type="SMART" id="SM00479"/>
    </source>
</evidence>
<dbReference type="InterPro" id="IPR051274">
    <property type="entry name" value="3-5_Exoribonuclease"/>
</dbReference>
<evidence type="ECO:0000256" key="4">
    <source>
        <dbReference type="SAM" id="MobiDB-lite"/>
    </source>
</evidence>
<dbReference type="SMART" id="SM00479">
    <property type="entry name" value="EXOIII"/>
    <property type="match status" value="1"/>
</dbReference>
<dbReference type="InterPro" id="IPR013520">
    <property type="entry name" value="Ribonucl_H"/>
</dbReference>